<feature type="non-terminal residue" evidence="1">
    <location>
        <position position="1"/>
    </location>
</feature>
<gene>
    <name evidence="1" type="ORF">LCGC14_1621210</name>
</gene>
<dbReference type="EMBL" id="LAZR01013250">
    <property type="protein sequence ID" value="KKM22838.1"/>
    <property type="molecule type" value="Genomic_DNA"/>
</dbReference>
<comment type="caution">
    <text evidence="1">The sequence shown here is derived from an EMBL/GenBank/DDBJ whole genome shotgun (WGS) entry which is preliminary data.</text>
</comment>
<evidence type="ECO:0000313" key="1">
    <source>
        <dbReference type="EMBL" id="KKM22838.1"/>
    </source>
</evidence>
<proteinExistence type="predicted"/>
<reference evidence="1" key="1">
    <citation type="journal article" date="2015" name="Nature">
        <title>Complex archaea that bridge the gap between prokaryotes and eukaryotes.</title>
        <authorList>
            <person name="Spang A."/>
            <person name="Saw J.H."/>
            <person name="Jorgensen S.L."/>
            <person name="Zaremba-Niedzwiedzka K."/>
            <person name="Martijn J."/>
            <person name="Lind A.E."/>
            <person name="van Eijk R."/>
            <person name="Schleper C."/>
            <person name="Guy L."/>
            <person name="Ettema T.J."/>
        </authorList>
    </citation>
    <scope>NUCLEOTIDE SEQUENCE</scope>
</reference>
<name>A0A0F9KKY6_9ZZZZ</name>
<organism evidence="1">
    <name type="scientific">marine sediment metagenome</name>
    <dbReference type="NCBI Taxonomy" id="412755"/>
    <lineage>
        <taxon>unclassified sequences</taxon>
        <taxon>metagenomes</taxon>
        <taxon>ecological metagenomes</taxon>
    </lineage>
</organism>
<sequence length="59" mass="6438">ESRLLALRASLQATTAEAHSLAEAAAELEQPELDKALVWLGETLESAAESMSWERLDID</sequence>
<accession>A0A0F9KKY6</accession>
<dbReference type="AlphaFoldDB" id="A0A0F9KKY6"/>
<protein>
    <submittedName>
        <fullName evidence="1">Uncharacterized protein</fullName>
    </submittedName>
</protein>